<gene>
    <name evidence="16" type="ORF">AB205_0035480</name>
</gene>
<evidence type="ECO:0000256" key="11">
    <source>
        <dbReference type="ARBA" id="ARBA00023136"/>
    </source>
</evidence>
<dbReference type="InterPro" id="IPR050599">
    <property type="entry name" value="VDCC_alpha-1_subunit"/>
</dbReference>
<feature type="non-terminal residue" evidence="16">
    <location>
        <position position="1"/>
    </location>
</feature>
<keyword evidence="6" id="KW-0677">Repeat</keyword>
<keyword evidence="5" id="KW-0812">Transmembrane</keyword>
<keyword evidence="3" id="KW-0109">Calcium transport</keyword>
<evidence type="ECO:0000313" key="16">
    <source>
        <dbReference type="EMBL" id="PIO33775.1"/>
    </source>
</evidence>
<keyword evidence="11" id="KW-0472">Membrane</keyword>
<feature type="domain" description="Ion transport" evidence="15">
    <location>
        <begin position="195"/>
        <end position="247"/>
    </location>
</feature>
<evidence type="ECO:0000259" key="15">
    <source>
        <dbReference type="Pfam" id="PF00520"/>
    </source>
</evidence>
<evidence type="ECO:0000256" key="14">
    <source>
        <dbReference type="SAM" id="MobiDB-lite"/>
    </source>
</evidence>
<dbReference type="FunFam" id="1.20.120.350:FF:000009">
    <property type="entry name" value="Voltage-dependent T-type calcium channel subunit alpha"/>
    <property type="match status" value="1"/>
</dbReference>
<accession>A0A2G9S135</accession>
<keyword evidence="13" id="KW-0407">Ion channel</keyword>
<evidence type="ECO:0000256" key="12">
    <source>
        <dbReference type="ARBA" id="ARBA00023180"/>
    </source>
</evidence>
<dbReference type="GO" id="GO:0005891">
    <property type="term" value="C:voltage-gated calcium channel complex"/>
    <property type="evidence" value="ECO:0007669"/>
    <property type="project" value="TreeGrafter"/>
</dbReference>
<evidence type="ECO:0000256" key="1">
    <source>
        <dbReference type="ARBA" id="ARBA00004141"/>
    </source>
</evidence>
<keyword evidence="8" id="KW-0851">Voltage-gated channel</keyword>
<keyword evidence="7" id="KW-0106">Calcium</keyword>
<name>A0A2G9S135_AQUCT</name>
<keyword evidence="17" id="KW-1185">Reference proteome</keyword>
<dbReference type="GO" id="GO:0008331">
    <property type="term" value="F:high voltage-gated calcium channel activity"/>
    <property type="evidence" value="ECO:0007669"/>
    <property type="project" value="TreeGrafter"/>
</dbReference>
<dbReference type="InterPro" id="IPR005821">
    <property type="entry name" value="Ion_trans_dom"/>
</dbReference>
<dbReference type="Gene3D" id="1.20.120.350">
    <property type="entry name" value="Voltage-gated potassium channels. Chain C"/>
    <property type="match status" value="1"/>
</dbReference>
<feature type="non-terminal residue" evidence="16">
    <location>
        <position position="248"/>
    </location>
</feature>
<evidence type="ECO:0000256" key="8">
    <source>
        <dbReference type="ARBA" id="ARBA00022882"/>
    </source>
</evidence>
<proteinExistence type="predicted"/>
<evidence type="ECO:0000256" key="6">
    <source>
        <dbReference type="ARBA" id="ARBA00022737"/>
    </source>
</evidence>
<evidence type="ECO:0000313" key="17">
    <source>
        <dbReference type="Proteomes" id="UP000228934"/>
    </source>
</evidence>
<evidence type="ECO:0000256" key="5">
    <source>
        <dbReference type="ARBA" id="ARBA00022692"/>
    </source>
</evidence>
<evidence type="ECO:0000256" key="4">
    <source>
        <dbReference type="ARBA" id="ARBA00022673"/>
    </source>
</evidence>
<keyword evidence="2" id="KW-0813">Transport</keyword>
<dbReference type="Pfam" id="PF00520">
    <property type="entry name" value="Ion_trans"/>
    <property type="match status" value="1"/>
</dbReference>
<keyword evidence="12" id="KW-0325">Glycoprotein</keyword>
<dbReference type="EMBL" id="KV929201">
    <property type="protein sequence ID" value="PIO33775.1"/>
    <property type="molecule type" value="Genomic_DNA"/>
</dbReference>
<organism evidence="16 17">
    <name type="scientific">Aquarana catesbeiana</name>
    <name type="common">American bullfrog</name>
    <name type="synonym">Rana catesbeiana</name>
    <dbReference type="NCBI Taxonomy" id="8400"/>
    <lineage>
        <taxon>Eukaryota</taxon>
        <taxon>Metazoa</taxon>
        <taxon>Chordata</taxon>
        <taxon>Craniata</taxon>
        <taxon>Vertebrata</taxon>
        <taxon>Euteleostomi</taxon>
        <taxon>Amphibia</taxon>
        <taxon>Batrachia</taxon>
        <taxon>Anura</taxon>
        <taxon>Neobatrachia</taxon>
        <taxon>Ranoidea</taxon>
        <taxon>Ranidae</taxon>
        <taxon>Aquarana</taxon>
    </lineage>
</organism>
<dbReference type="Proteomes" id="UP000228934">
    <property type="component" value="Unassembled WGS sequence"/>
</dbReference>
<evidence type="ECO:0000256" key="10">
    <source>
        <dbReference type="ARBA" id="ARBA00023065"/>
    </source>
</evidence>
<evidence type="ECO:0000256" key="7">
    <source>
        <dbReference type="ARBA" id="ARBA00022837"/>
    </source>
</evidence>
<dbReference type="PANTHER" id="PTHR45628">
    <property type="entry name" value="VOLTAGE-DEPENDENT CALCIUM CHANNEL TYPE A SUBUNIT ALPHA-1"/>
    <property type="match status" value="1"/>
</dbReference>
<evidence type="ECO:0000256" key="9">
    <source>
        <dbReference type="ARBA" id="ARBA00022989"/>
    </source>
</evidence>
<reference evidence="17" key="1">
    <citation type="journal article" date="2017" name="Nat. Commun.">
        <title>The North American bullfrog draft genome provides insight into hormonal regulation of long noncoding RNA.</title>
        <authorList>
            <person name="Hammond S.A."/>
            <person name="Warren R.L."/>
            <person name="Vandervalk B.P."/>
            <person name="Kucuk E."/>
            <person name="Khan H."/>
            <person name="Gibb E.A."/>
            <person name="Pandoh P."/>
            <person name="Kirk H."/>
            <person name="Zhao Y."/>
            <person name="Jones M."/>
            <person name="Mungall A.J."/>
            <person name="Coope R."/>
            <person name="Pleasance S."/>
            <person name="Moore R.A."/>
            <person name="Holt R.A."/>
            <person name="Round J.M."/>
            <person name="Ohora S."/>
            <person name="Walle B.V."/>
            <person name="Veldhoen N."/>
            <person name="Helbing C.C."/>
            <person name="Birol I."/>
        </authorList>
    </citation>
    <scope>NUCLEOTIDE SEQUENCE [LARGE SCALE GENOMIC DNA]</scope>
</reference>
<feature type="region of interest" description="Disordered" evidence="14">
    <location>
        <begin position="62"/>
        <end position="121"/>
    </location>
</feature>
<keyword evidence="10" id="KW-0406">Ion transport</keyword>
<dbReference type="OrthoDB" id="2984333at2759"/>
<dbReference type="AlphaFoldDB" id="A0A2G9S135"/>
<feature type="compositionally biased region" description="Basic and acidic residues" evidence="14">
    <location>
        <begin position="87"/>
        <end position="102"/>
    </location>
</feature>
<dbReference type="PANTHER" id="PTHR45628:SF33">
    <property type="entry name" value="VOLTAGE-DEPENDENT T-TYPE CALCIUM CHANNEL SUBUNIT ALPHA-1G"/>
    <property type="match status" value="1"/>
</dbReference>
<sequence length="248" mass="26621">GGSLSGSESAPDECGLRKSLSNVSFTPLHGLPEVKASLHPPLIIHTAATPMPIPKNTLFGDMPMACESRRGSSVSENPYSSDLKSMSGEHKSLLSADGKESSEGETSDEEGPSRKGSSCSVMELVGKRDPLDTLHIPYTFGLPNKHSLPVDYQGCNGKSILPTSSPQHHIEETKVDYSSNLDDDANMVVALNLCFGGKAYLRSSWNILDGMLVLISVIDILVSMVSDSGTKILGMLRVLRLLRTLRPL</sequence>
<evidence type="ECO:0000256" key="2">
    <source>
        <dbReference type="ARBA" id="ARBA00022448"/>
    </source>
</evidence>
<dbReference type="GO" id="GO:0098703">
    <property type="term" value="P:calcium ion import across plasma membrane"/>
    <property type="evidence" value="ECO:0007669"/>
    <property type="project" value="TreeGrafter"/>
</dbReference>
<evidence type="ECO:0000256" key="3">
    <source>
        <dbReference type="ARBA" id="ARBA00022568"/>
    </source>
</evidence>
<evidence type="ECO:0000256" key="13">
    <source>
        <dbReference type="ARBA" id="ARBA00023303"/>
    </source>
</evidence>
<keyword evidence="9" id="KW-1133">Transmembrane helix</keyword>
<protein>
    <recommendedName>
        <fullName evidence="15">Ion transport domain-containing protein</fullName>
    </recommendedName>
</protein>
<keyword evidence="4" id="KW-0107">Calcium channel</keyword>
<dbReference type="InterPro" id="IPR027359">
    <property type="entry name" value="Volt_channel_dom_sf"/>
</dbReference>
<comment type="subcellular location">
    <subcellularLocation>
        <location evidence="1">Membrane</location>
        <topology evidence="1">Multi-pass membrane protein</topology>
    </subcellularLocation>
</comment>
<feature type="compositionally biased region" description="Polar residues" evidence="14">
    <location>
        <begin position="71"/>
        <end position="84"/>
    </location>
</feature>